<evidence type="ECO:0000313" key="1">
    <source>
        <dbReference type="EMBL" id="SMX34171.1"/>
    </source>
</evidence>
<sequence>MTEERFSLKDHLFNRERVQYLAGLFQASAPSFDAALFTDQVMADLAPLELKQRITLIAEVLERHLPREFDQAAGAITAALPPPLDPTKTDDDFGSFIFAPLGEYVVRNGLSERHFATSIALLKELTQRFSVEYAIRHFLNAFPAETMAELAQWARDDHYHVRRLVSEGTRPQLPWGKKISLSVMAPLPLLDVLHADGTRFVTRSVANHLNDIAKTNPALVIATLEGWHALERQQPEELNWMTRHALRTLIKQGEPNAMALLGYSTDPAVVAGPVEMNARSVKIGESVEFEITLKATEDAPLIVDFVIDLVKSNGSSAPKVYKLKQLEMQAGQSITLRKRHKFVKGATTFTYYPGAHSLHIQLNGKRVATGHFDLVD</sequence>
<keyword evidence="2" id="KW-1185">Reference proteome</keyword>
<dbReference type="EMBL" id="FXYE01000001">
    <property type="protein sequence ID" value="SMX34171.1"/>
    <property type="molecule type" value="Genomic_DNA"/>
</dbReference>
<accession>A0A238JU49</accession>
<protein>
    <recommendedName>
        <fullName evidence="3">DNA alkylation repair protein</fullName>
    </recommendedName>
</protein>
<name>A0A238JU49_9RHOB</name>
<reference evidence="2" key="1">
    <citation type="submission" date="2017-05" db="EMBL/GenBank/DDBJ databases">
        <authorList>
            <person name="Rodrigo-Torres L."/>
            <person name="Arahal R. D."/>
            <person name="Lucena T."/>
        </authorList>
    </citation>
    <scope>NUCLEOTIDE SEQUENCE [LARGE SCALE GENOMIC DNA]</scope>
    <source>
        <strain evidence="2">CECT 8621</strain>
    </source>
</reference>
<dbReference type="AlphaFoldDB" id="A0A238JU49"/>
<dbReference type="OrthoDB" id="9797162at2"/>
<evidence type="ECO:0008006" key="3">
    <source>
        <dbReference type="Google" id="ProtNLM"/>
    </source>
</evidence>
<proteinExistence type="predicted"/>
<dbReference type="Gene3D" id="1.25.40.290">
    <property type="entry name" value="ARM repeat domains"/>
    <property type="match status" value="1"/>
</dbReference>
<evidence type="ECO:0000313" key="2">
    <source>
        <dbReference type="Proteomes" id="UP000202922"/>
    </source>
</evidence>
<dbReference type="SUPFAM" id="SSF48371">
    <property type="entry name" value="ARM repeat"/>
    <property type="match status" value="1"/>
</dbReference>
<dbReference type="InterPro" id="IPR016024">
    <property type="entry name" value="ARM-type_fold"/>
</dbReference>
<gene>
    <name evidence="1" type="ORF">COL8621_01202</name>
</gene>
<dbReference type="Proteomes" id="UP000202922">
    <property type="component" value="Unassembled WGS sequence"/>
</dbReference>
<dbReference type="RefSeq" id="WP_093966344.1">
    <property type="nucleotide sequence ID" value="NZ_FXYE01000001.1"/>
</dbReference>
<organism evidence="1 2">
    <name type="scientific">Actibacterium lipolyticum</name>
    <dbReference type="NCBI Taxonomy" id="1524263"/>
    <lineage>
        <taxon>Bacteria</taxon>
        <taxon>Pseudomonadati</taxon>
        <taxon>Pseudomonadota</taxon>
        <taxon>Alphaproteobacteria</taxon>
        <taxon>Rhodobacterales</taxon>
        <taxon>Roseobacteraceae</taxon>
        <taxon>Actibacterium</taxon>
    </lineage>
</organism>